<dbReference type="SUPFAM" id="SSF101801">
    <property type="entry name" value="Surface presentation of antigens (SPOA)"/>
    <property type="match status" value="1"/>
</dbReference>
<proteinExistence type="predicted"/>
<name>A0A6H1UCK8_9GAMM</name>
<evidence type="ECO:0000313" key="2">
    <source>
        <dbReference type="EMBL" id="QIZ76815.1"/>
    </source>
</evidence>
<dbReference type="PANTHER" id="PTHR30034:SF6">
    <property type="entry name" value="YOP PROTEINS TRANSLOCATION PROTEIN Q"/>
    <property type="match status" value="1"/>
</dbReference>
<keyword evidence="2" id="KW-0969">Cilium</keyword>
<keyword evidence="3" id="KW-1185">Reference proteome</keyword>
<dbReference type="AlphaFoldDB" id="A0A6H1UCK8"/>
<reference evidence="2 3" key="1">
    <citation type="submission" date="2020-04" db="EMBL/GenBank/DDBJ databases">
        <title>Ferrimonas sp. S7 isolated from sea water.</title>
        <authorList>
            <person name="Bae S.S."/>
            <person name="Baek K."/>
        </authorList>
    </citation>
    <scope>NUCLEOTIDE SEQUENCE [LARGE SCALE GENOMIC DNA]</scope>
    <source>
        <strain evidence="2 3">S7</strain>
    </source>
</reference>
<dbReference type="EMBL" id="CP051180">
    <property type="protein sequence ID" value="QIZ76815.1"/>
    <property type="molecule type" value="Genomic_DNA"/>
</dbReference>
<keyword evidence="2" id="KW-0966">Cell projection</keyword>
<evidence type="ECO:0000259" key="1">
    <source>
        <dbReference type="Pfam" id="PF01052"/>
    </source>
</evidence>
<dbReference type="Pfam" id="PF01052">
    <property type="entry name" value="FliMN_C"/>
    <property type="match status" value="1"/>
</dbReference>
<keyword evidence="2" id="KW-0282">Flagellum</keyword>
<sequence>MNKTNSPMLMDDDDLLNDLLLGEETAPVDQSKADANIDAFPGLPITLSVEMARLAVPLAELKQLQSGDVLVLPEHQDSLMTLRVNNTAIGKAELGRQGDWLNIRLVKVAPSILQDDHE</sequence>
<accession>A0A6H1UCK8</accession>
<feature type="domain" description="Flagellar motor switch protein FliN-like C-terminal" evidence="1">
    <location>
        <begin position="43"/>
        <end position="108"/>
    </location>
</feature>
<dbReference type="InterPro" id="IPR036429">
    <property type="entry name" value="SpoA-like_sf"/>
</dbReference>
<gene>
    <name evidence="2" type="ORF">HER31_07950</name>
</gene>
<dbReference type="PANTHER" id="PTHR30034">
    <property type="entry name" value="FLAGELLAR MOTOR SWITCH PROTEIN FLIM"/>
    <property type="match status" value="1"/>
</dbReference>
<dbReference type="KEGG" id="fes:HER31_07950"/>
<dbReference type="GO" id="GO:0050918">
    <property type="term" value="P:positive chemotaxis"/>
    <property type="evidence" value="ECO:0007669"/>
    <property type="project" value="TreeGrafter"/>
</dbReference>
<dbReference type="GO" id="GO:0071978">
    <property type="term" value="P:bacterial-type flagellum-dependent swarming motility"/>
    <property type="evidence" value="ECO:0007669"/>
    <property type="project" value="TreeGrafter"/>
</dbReference>
<dbReference type="InterPro" id="IPR001543">
    <property type="entry name" value="FliN-like_C"/>
</dbReference>
<protein>
    <submittedName>
        <fullName evidence="2">FliM/FliN family flagellar motor switch protein</fullName>
    </submittedName>
</protein>
<dbReference type="Gene3D" id="2.30.330.10">
    <property type="entry name" value="SpoA-like"/>
    <property type="match status" value="1"/>
</dbReference>
<dbReference type="RefSeq" id="WP_168660076.1">
    <property type="nucleotide sequence ID" value="NZ_CP051180.1"/>
</dbReference>
<dbReference type="Proteomes" id="UP000501602">
    <property type="component" value="Chromosome"/>
</dbReference>
<evidence type="ECO:0000313" key="3">
    <source>
        <dbReference type="Proteomes" id="UP000501602"/>
    </source>
</evidence>
<organism evidence="2 3">
    <name type="scientific">Ferrimonas lipolytica</name>
    <dbReference type="NCBI Taxonomy" id="2724191"/>
    <lineage>
        <taxon>Bacteria</taxon>
        <taxon>Pseudomonadati</taxon>
        <taxon>Pseudomonadota</taxon>
        <taxon>Gammaproteobacteria</taxon>
        <taxon>Alteromonadales</taxon>
        <taxon>Ferrimonadaceae</taxon>
        <taxon>Ferrimonas</taxon>
    </lineage>
</organism>